<gene>
    <name evidence="2" type="ORF">ONB1V03_LOCUS10981</name>
</gene>
<dbReference type="PANTHER" id="PTHR45982">
    <property type="entry name" value="REGULATOR OF CHROMOSOME CONDENSATION"/>
    <property type="match status" value="1"/>
</dbReference>
<dbReference type="GO" id="GO:0005085">
    <property type="term" value="F:guanyl-nucleotide exchange factor activity"/>
    <property type="evidence" value="ECO:0007669"/>
    <property type="project" value="TreeGrafter"/>
</dbReference>
<accession>A0A7R9M8M0</accession>
<dbReference type="Gene3D" id="1.10.510.10">
    <property type="entry name" value="Transferase(Phosphotransferase) domain 1"/>
    <property type="match status" value="1"/>
</dbReference>
<feature type="repeat" description="RCC1" evidence="1">
    <location>
        <begin position="98"/>
        <end position="143"/>
    </location>
</feature>
<dbReference type="Proteomes" id="UP000728032">
    <property type="component" value="Unassembled WGS sequence"/>
</dbReference>
<dbReference type="GO" id="GO:0005737">
    <property type="term" value="C:cytoplasm"/>
    <property type="evidence" value="ECO:0007669"/>
    <property type="project" value="TreeGrafter"/>
</dbReference>
<dbReference type="AlphaFoldDB" id="A0A7R9M8M0"/>
<dbReference type="Gene3D" id="2.130.10.30">
    <property type="entry name" value="Regulator of chromosome condensation 1/beta-lactamase-inhibitor protein II"/>
    <property type="match status" value="1"/>
</dbReference>
<dbReference type="EMBL" id="OC922650">
    <property type="protein sequence ID" value="CAD7654334.1"/>
    <property type="molecule type" value="Genomic_DNA"/>
</dbReference>
<dbReference type="SUPFAM" id="SSF56112">
    <property type="entry name" value="Protein kinase-like (PK-like)"/>
    <property type="match status" value="1"/>
</dbReference>
<dbReference type="SUPFAM" id="SSF50985">
    <property type="entry name" value="RCC1/BLIP-II"/>
    <property type="match status" value="1"/>
</dbReference>
<proteinExistence type="predicted"/>
<dbReference type="PANTHER" id="PTHR45982:SF1">
    <property type="entry name" value="REGULATOR OF CHROMOSOME CONDENSATION"/>
    <property type="match status" value="1"/>
</dbReference>
<organism evidence="2">
    <name type="scientific">Oppiella nova</name>
    <dbReference type="NCBI Taxonomy" id="334625"/>
    <lineage>
        <taxon>Eukaryota</taxon>
        <taxon>Metazoa</taxon>
        <taxon>Ecdysozoa</taxon>
        <taxon>Arthropoda</taxon>
        <taxon>Chelicerata</taxon>
        <taxon>Arachnida</taxon>
        <taxon>Acari</taxon>
        <taxon>Acariformes</taxon>
        <taxon>Sarcoptiformes</taxon>
        <taxon>Oribatida</taxon>
        <taxon>Brachypylina</taxon>
        <taxon>Oppioidea</taxon>
        <taxon>Oppiidae</taxon>
        <taxon>Oppiella</taxon>
    </lineage>
</organism>
<protein>
    <submittedName>
        <fullName evidence="2">Uncharacterized protein</fullName>
    </submittedName>
</protein>
<dbReference type="OrthoDB" id="6516185at2759"/>
<keyword evidence="3" id="KW-1185">Reference proteome</keyword>
<evidence type="ECO:0000256" key="1">
    <source>
        <dbReference type="PROSITE-ProRule" id="PRU00235"/>
    </source>
</evidence>
<evidence type="ECO:0000313" key="2">
    <source>
        <dbReference type="EMBL" id="CAD7654334.1"/>
    </source>
</evidence>
<dbReference type="InterPro" id="IPR051553">
    <property type="entry name" value="Ran_GTPase-activating"/>
</dbReference>
<name>A0A7R9M8M0_9ACAR</name>
<dbReference type="PROSITE" id="PS50012">
    <property type="entry name" value="RCC1_3"/>
    <property type="match status" value="1"/>
</dbReference>
<dbReference type="Pfam" id="PF00415">
    <property type="entry name" value="RCC1"/>
    <property type="match status" value="1"/>
</dbReference>
<reference evidence="2" key="1">
    <citation type="submission" date="2020-11" db="EMBL/GenBank/DDBJ databases">
        <authorList>
            <person name="Tran Van P."/>
        </authorList>
    </citation>
    <scope>NUCLEOTIDE SEQUENCE</scope>
</reference>
<dbReference type="InterPro" id="IPR000408">
    <property type="entry name" value="Reg_chr_condens"/>
</dbReference>
<evidence type="ECO:0000313" key="3">
    <source>
        <dbReference type="Proteomes" id="UP000728032"/>
    </source>
</evidence>
<sequence length="257" mass="29058">MSFYSVEKFRIFSDIDTTIKRSVKLFYVFNAGKNALFVTNDDLVYGLGDNTGGCLGLGHRDPSPTPTRILNLCHKRVNQFTSFSGFTHIIVFAITADSHVYSWGTVHPDNCISLVPQEISNLNNKNITQICCGSERILALTTDGQVYELTGYKDDDHRVRYQIAKVGSKSVIKSIYCGSKCSCAVTTEGQVLGREYASLEKNKLLREVQTLQTAESEYVVKYYNSWDEGKYFYIQMEYIESDNIEKFVVNCSQTKVT</sequence>
<dbReference type="InterPro" id="IPR009091">
    <property type="entry name" value="RCC1/BLIP-II"/>
</dbReference>
<dbReference type="InterPro" id="IPR011009">
    <property type="entry name" value="Kinase-like_dom_sf"/>
</dbReference>
<dbReference type="EMBL" id="CAJPVJ010007825">
    <property type="protein sequence ID" value="CAG2171521.1"/>
    <property type="molecule type" value="Genomic_DNA"/>
</dbReference>